<dbReference type="InterPro" id="IPR038563">
    <property type="entry name" value="Endonuclease_7_sf"/>
</dbReference>
<dbReference type="RefSeq" id="WP_192360328.1">
    <property type="nucleotide sequence ID" value="NZ_CP119182.1"/>
</dbReference>
<protein>
    <submittedName>
        <fullName evidence="1">Endonuclease VII domain-containing protein</fullName>
    </submittedName>
</protein>
<keyword evidence="1" id="KW-0378">Hydrolase</keyword>
<dbReference type="Gene3D" id="3.40.1800.10">
    <property type="entry name" value="His-Me finger endonucleases"/>
    <property type="match status" value="1"/>
</dbReference>
<dbReference type="AlphaFoldDB" id="A0A927L1W5"/>
<evidence type="ECO:0000313" key="1">
    <source>
        <dbReference type="EMBL" id="MBD9723453.1"/>
    </source>
</evidence>
<accession>A0A927L1W5</accession>
<dbReference type="InterPro" id="IPR044925">
    <property type="entry name" value="His-Me_finger_sf"/>
</dbReference>
<gene>
    <name evidence="1" type="ORF">IHE70_09385</name>
</gene>
<dbReference type="InterPro" id="IPR004211">
    <property type="entry name" value="Endonuclease_7"/>
</dbReference>
<sequence length="235" mass="25512">MDAWRIKQAERRANLSPARVAKEQARKAELARLRRQASNACAVGGHSGTVAGYEAHIAADQVPCQPCREASAAHDFGPVCARPTRRCPDGRTGTRAGYLAHLYAGEPACDACLKGSAAEEKESRLQDPEKALRNSLWNKYRMTLEDYRTLLAEQGGKCAVCGVDAPTDHRTRRFHVDHDHSCCPTSSKTCGKCTRGLLCHACNTGLGNFQDNPERLLAAVAYLTARKGATPDAVH</sequence>
<keyword evidence="1" id="KW-0255">Endonuclease</keyword>
<comment type="caution">
    <text evidence="1">The sequence shown here is derived from an EMBL/GenBank/DDBJ whole genome shotgun (WGS) entry which is preliminary data.</text>
</comment>
<dbReference type="Proteomes" id="UP000661025">
    <property type="component" value="Unassembled WGS sequence"/>
</dbReference>
<evidence type="ECO:0000313" key="2">
    <source>
        <dbReference type="Proteomes" id="UP000661025"/>
    </source>
</evidence>
<dbReference type="SUPFAM" id="SSF54060">
    <property type="entry name" value="His-Me finger endonucleases"/>
    <property type="match status" value="1"/>
</dbReference>
<dbReference type="Pfam" id="PF02945">
    <property type="entry name" value="Endonuclease_7"/>
    <property type="match status" value="1"/>
</dbReference>
<name>A0A927L1W5_9ACTN</name>
<dbReference type="EMBL" id="JACYXT010000003">
    <property type="protein sequence ID" value="MBD9723453.1"/>
    <property type="molecule type" value="Genomic_DNA"/>
</dbReference>
<organism evidence="1 2">
    <name type="scientific">Streptomyces caniscabiei</name>
    <dbReference type="NCBI Taxonomy" id="2746961"/>
    <lineage>
        <taxon>Bacteria</taxon>
        <taxon>Bacillati</taxon>
        <taxon>Actinomycetota</taxon>
        <taxon>Actinomycetes</taxon>
        <taxon>Kitasatosporales</taxon>
        <taxon>Streptomycetaceae</taxon>
        <taxon>Streptomyces</taxon>
    </lineage>
</organism>
<keyword evidence="1" id="KW-0540">Nuclease</keyword>
<dbReference type="GO" id="GO:0004519">
    <property type="term" value="F:endonuclease activity"/>
    <property type="evidence" value="ECO:0007669"/>
    <property type="project" value="UniProtKB-KW"/>
</dbReference>
<proteinExistence type="predicted"/>
<dbReference type="GeneID" id="79933747"/>
<reference evidence="1" key="1">
    <citation type="submission" date="2020-09" db="EMBL/GenBank/DDBJ databases">
        <title>Streptomyces canutascabiei sp. nov., which causes potato common scab and is distributed across the world.</title>
        <authorList>
            <person name="Nguyen H.P."/>
            <person name="Weisberg A.J."/>
            <person name="Chang J.H."/>
            <person name="Clarke C.R."/>
        </authorList>
    </citation>
    <scope>NUCLEOTIDE SEQUENCE</scope>
    <source>
        <strain evidence="1">ID-01-6.2a</strain>
    </source>
</reference>